<dbReference type="PANTHER" id="PTHR34387:SF1">
    <property type="entry name" value="PERIPLASMIC IMMUNOGENIC PROTEIN"/>
    <property type="match status" value="1"/>
</dbReference>
<dbReference type="RefSeq" id="WP_027446427.1">
    <property type="nucleotide sequence ID" value="NZ_AULJ01000034.1"/>
</dbReference>
<evidence type="ECO:0000313" key="1">
    <source>
        <dbReference type="EMBL" id="KGX89866.1"/>
    </source>
</evidence>
<keyword evidence="2" id="KW-1185">Reference proteome</keyword>
<dbReference type="EMBL" id="AVPF01000011">
    <property type="protein sequence ID" value="KGX89866.1"/>
    <property type="molecule type" value="Genomic_DNA"/>
</dbReference>
<dbReference type="eggNOG" id="COG2968">
    <property type="taxonomic scope" value="Bacteria"/>
</dbReference>
<proteinExistence type="predicted"/>
<protein>
    <recommendedName>
        <fullName evidence="3">26 kDa periplasmic immunogenic protein</fullName>
    </recommendedName>
</protein>
<dbReference type="Proteomes" id="UP000030403">
    <property type="component" value="Unassembled WGS sequence"/>
</dbReference>
<reference evidence="1 2" key="1">
    <citation type="submission" date="2013-08" db="EMBL/GenBank/DDBJ databases">
        <authorList>
            <person name="Huang J."/>
            <person name="Wang G."/>
        </authorList>
    </citation>
    <scope>NUCLEOTIDE SEQUENCE [LARGE SCALE GENOMIC DNA]</scope>
    <source>
        <strain evidence="1 2">BH030004</strain>
    </source>
</reference>
<dbReference type="InterPro" id="IPR007497">
    <property type="entry name" value="SIMPL/DUF541"/>
</dbReference>
<name>A0A0A5G9N7_9BACI</name>
<dbReference type="PANTHER" id="PTHR34387">
    <property type="entry name" value="SLR1258 PROTEIN"/>
    <property type="match status" value="1"/>
</dbReference>
<dbReference type="Pfam" id="PF04402">
    <property type="entry name" value="SIMPL"/>
    <property type="match status" value="1"/>
</dbReference>
<dbReference type="Gene3D" id="3.30.110.170">
    <property type="entry name" value="Protein of unknown function (DUF541), domain 1"/>
    <property type="match status" value="1"/>
</dbReference>
<evidence type="ECO:0000313" key="2">
    <source>
        <dbReference type="Proteomes" id="UP000030403"/>
    </source>
</evidence>
<dbReference type="STRING" id="1385511.GCA_000425225_02767"/>
<dbReference type="AlphaFoldDB" id="A0A0A5G9N7"/>
<dbReference type="Gene3D" id="3.30.70.2970">
    <property type="entry name" value="Protein of unknown function (DUF541), domain 2"/>
    <property type="match status" value="1"/>
</dbReference>
<dbReference type="GO" id="GO:0006974">
    <property type="term" value="P:DNA damage response"/>
    <property type="evidence" value="ECO:0007669"/>
    <property type="project" value="TreeGrafter"/>
</dbReference>
<organism evidence="1 2">
    <name type="scientific">Pontibacillus marinus BH030004 = DSM 16465</name>
    <dbReference type="NCBI Taxonomy" id="1385511"/>
    <lineage>
        <taxon>Bacteria</taxon>
        <taxon>Bacillati</taxon>
        <taxon>Bacillota</taxon>
        <taxon>Bacilli</taxon>
        <taxon>Bacillales</taxon>
        <taxon>Bacillaceae</taxon>
        <taxon>Pontibacillus</taxon>
    </lineage>
</organism>
<accession>A0A0A5G9N7</accession>
<gene>
    <name evidence="1" type="ORF">N783_03145</name>
</gene>
<dbReference type="InterPro" id="IPR052022">
    <property type="entry name" value="26kDa_periplasmic_antigen"/>
</dbReference>
<comment type="caution">
    <text evidence="1">The sequence shown here is derived from an EMBL/GenBank/DDBJ whole genome shotgun (WGS) entry which is preliminary data.</text>
</comment>
<sequence length="232" mass="25859">MYYPPYPSPAPNPVRNQPENEKKRVMTVTGVGSVSAQPNVAKINLGVETQDEELTKAQQDNAQTLNKVIDSLVQMGIPREDIQTVDYFIYPQYDYVDGKQEFRGYQVTHTIQVTIKDLSQTGKVIDTAVQNGANRVSNIEFTIDNPQQYYKRALNRALENAVSKAQTIANQMNLNLDPTPTQIVEELPQGTVTPQTFKQAEAVSSASTQVEPGQIEITSRVETKFQYTSANS</sequence>
<evidence type="ECO:0008006" key="3">
    <source>
        <dbReference type="Google" id="ProtNLM"/>
    </source>
</evidence>